<evidence type="ECO:0000313" key="3">
    <source>
        <dbReference type="EMBL" id="KAG0658170.1"/>
    </source>
</evidence>
<accession>A0A9P6VXY5</accession>
<feature type="signal peptide" evidence="2">
    <location>
        <begin position="1"/>
        <end position="19"/>
    </location>
</feature>
<feature type="chain" id="PRO_5040489189" evidence="2">
    <location>
        <begin position="20"/>
        <end position="76"/>
    </location>
</feature>
<evidence type="ECO:0000256" key="1">
    <source>
        <dbReference type="SAM" id="MobiDB-lite"/>
    </source>
</evidence>
<gene>
    <name evidence="3" type="ORF">C6P45_002240</name>
</gene>
<comment type="caution">
    <text evidence="3">The sequence shown here is derived from an EMBL/GenBank/DDBJ whole genome shotgun (WGS) entry which is preliminary data.</text>
</comment>
<proteinExistence type="predicted"/>
<evidence type="ECO:0000313" key="4">
    <source>
        <dbReference type="Proteomes" id="UP000750334"/>
    </source>
</evidence>
<sequence>MKFSTVATLSLAATSLVAAVDQNKEYTTVKTITTKYNHGKDTFTYTTTSTHTTHKYGKFNKTKKSKKPASSGTHKY</sequence>
<feature type="non-terminal residue" evidence="3">
    <location>
        <position position="76"/>
    </location>
</feature>
<dbReference type="EMBL" id="PUHR01000219">
    <property type="protein sequence ID" value="KAG0658170.1"/>
    <property type="molecule type" value="Genomic_DNA"/>
</dbReference>
<evidence type="ECO:0000256" key="2">
    <source>
        <dbReference type="SAM" id="SignalP"/>
    </source>
</evidence>
<organism evidence="3 4">
    <name type="scientific">Maudiozyma exigua</name>
    <name type="common">Yeast</name>
    <name type="synonym">Kazachstania exigua</name>
    <dbReference type="NCBI Taxonomy" id="34358"/>
    <lineage>
        <taxon>Eukaryota</taxon>
        <taxon>Fungi</taxon>
        <taxon>Dikarya</taxon>
        <taxon>Ascomycota</taxon>
        <taxon>Saccharomycotina</taxon>
        <taxon>Saccharomycetes</taxon>
        <taxon>Saccharomycetales</taxon>
        <taxon>Saccharomycetaceae</taxon>
        <taxon>Maudiozyma</taxon>
    </lineage>
</organism>
<feature type="region of interest" description="Disordered" evidence="1">
    <location>
        <begin position="57"/>
        <end position="76"/>
    </location>
</feature>
<name>A0A9P6VXY5_MAUEX</name>
<protein>
    <submittedName>
        <fullName evidence="3">Uncharacterized protein</fullName>
    </submittedName>
</protein>
<dbReference type="AlphaFoldDB" id="A0A9P6VXY5"/>
<dbReference type="Proteomes" id="UP000750334">
    <property type="component" value="Unassembled WGS sequence"/>
</dbReference>
<keyword evidence="4" id="KW-1185">Reference proteome</keyword>
<keyword evidence="2" id="KW-0732">Signal</keyword>
<feature type="compositionally biased region" description="Basic residues" evidence="1">
    <location>
        <begin position="57"/>
        <end position="67"/>
    </location>
</feature>
<reference evidence="3 4" key="1">
    <citation type="submission" date="2020-11" db="EMBL/GenBank/DDBJ databases">
        <title>Kefir isolates.</title>
        <authorList>
            <person name="Marcisauskas S."/>
            <person name="Kim Y."/>
            <person name="Blasche S."/>
        </authorList>
    </citation>
    <scope>NUCLEOTIDE SEQUENCE [LARGE SCALE GENOMIC DNA]</scope>
    <source>
        <strain evidence="3 4">OG2</strain>
    </source>
</reference>